<feature type="compositionally biased region" description="Polar residues" evidence="1">
    <location>
        <begin position="426"/>
        <end position="442"/>
    </location>
</feature>
<protein>
    <submittedName>
        <fullName evidence="2">7288_t:CDS:1</fullName>
    </submittedName>
</protein>
<accession>A0A9N9B8J4</accession>
<comment type="caution">
    <text evidence="2">The sequence shown here is derived from an EMBL/GenBank/DDBJ whole genome shotgun (WGS) entry which is preliminary data.</text>
</comment>
<dbReference type="AlphaFoldDB" id="A0A9N9B8J4"/>
<dbReference type="EMBL" id="CAJVPJ010000764">
    <property type="protein sequence ID" value="CAG8554923.1"/>
    <property type="molecule type" value="Genomic_DNA"/>
</dbReference>
<name>A0A9N9B8J4_9GLOM</name>
<feature type="compositionally biased region" description="Basic and acidic residues" evidence="1">
    <location>
        <begin position="340"/>
        <end position="360"/>
    </location>
</feature>
<dbReference type="InterPro" id="IPR008626">
    <property type="entry name" value="Mediator_Med15_fun"/>
</dbReference>
<evidence type="ECO:0000313" key="2">
    <source>
        <dbReference type="EMBL" id="CAG8554923.1"/>
    </source>
</evidence>
<evidence type="ECO:0000256" key="1">
    <source>
        <dbReference type="SAM" id="MobiDB-lite"/>
    </source>
</evidence>
<dbReference type="OrthoDB" id="1938591at2759"/>
<dbReference type="Proteomes" id="UP000789572">
    <property type="component" value="Unassembled WGS sequence"/>
</dbReference>
<feature type="region of interest" description="Disordered" evidence="1">
    <location>
        <begin position="424"/>
        <end position="450"/>
    </location>
</feature>
<sequence>MSITVYPSPASSQPVLTESVPYTILPAPFASVVVFSAAQHQQAKQIVAVLDQEIRNSGVKIKFIDDKLSTDEKAEYTIIMEDITPLYAKINRLIPLYYLLTKNSKKAVKEMLTMKYMIQRQFIALPEDKYVLRLADLKAQRDLLAQLEKFEEQAQKLSTEGGYAVCEVRFEWTKTNNNENADTSSNPSNNRLTPPACDDAERMIVDEVEQDGKITSNISPAVKTTLATVSPPPSPLPPPQTMPTGARALAKFLSLIPPDGNDNNSIEYLSDRVGDLFIPMRKNNNTVPAATTGNANANNVRNNSDTLPLSGITNNLTFARSADKVSAGVQITPSLGKMKKSTEAGRRRTNQKKELRKDIVNNKANVNENMAVDENREISDSPGHNNENNTAKVLIKDESNTSTNTTPLTTANTNINELVKNEETSAKNTHANISGNESMQIEDTSDFMAE</sequence>
<gene>
    <name evidence="2" type="ORF">POCULU_LOCUS5212</name>
</gene>
<organism evidence="2 3">
    <name type="scientific">Paraglomus occultum</name>
    <dbReference type="NCBI Taxonomy" id="144539"/>
    <lineage>
        <taxon>Eukaryota</taxon>
        <taxon>Fungi</taxon>
        <taxon>Fungi incertae sedis</taxon>
        <taxon>Mucoromycota</taxon>
        <taxon>Glomeromycotina</taxon>
        <taxon>Glomeromycetes</taxon>
        <taxon>Paraglomerales</taxon>
        <taxon>Paraglomeraceae</taxon>
        <taxon>Paraglomus</taxon>
    </lineage>
</organism>
<reference evidence="2" key="1">
    <citation type="submission" date="2021-06" db="EMBL/GenBank/DDBJ databases">
        <authorList>
            <person name="Kallberg Y."/>
            <person name="Tangrot J."/>
            <person name="Rosling A."/>
        </authorList>
    </citation>
    <scope>NUCLEOTIDE SEQUENCE</scope>
    <source>
        <strain evidence="2">IA702</strain>
    </source>
</reference>
<evidence type="ECO:0000313" key="3">
    <source>
        <dbReference type="Proteomes" id="UP000789572"/>
    </source>
</evidence>
<keyword evidence="3" id="KW-1185">Reference proteome</keyword>
<dbReference type="GO" id="GO:0003712">
    <property type="term" value="F:transcription coregulator activity"/>
    <property type="evidence" value="ECO:0007669"/>
    <property type="project" value="InterPro"/>
</dbReference>
<feature type="region of interest" description="Disordered" evidence="1">
    <location>
        <begin position="338"/>
        <end position="366"/>
    </location>
</feature>
<dbReference type="GO" id="GO:0016592">
    <property type="term" value="C:mediator complex"/>
    <property type="evidence" value="ECO:0007669"/>
    <property type="project" value="InterPro"/>
</dbReference>
<dbReference type="Pfam" id="PF05397">
    <property type="entry name" value="Med15_fungi"/>
    <property type="match status" value="1"/>
</dbReference>
<dbReference type="GO" id="GO:0006357">
    <property type="term" value="P:regulation of transcription by RNA polymerase II"/>
    <property type="evidence" value="ECO:0007669"/>
    <property type="project" value="InterPro"/>
</dbReference>
<proteinExistence type="predicted"/>